<keyword evidence="9" id="KW-1185">Reference proteome</keyword>
<dbReference type="InterPro" id="IPR049271">
    <property type="entry name" value="DUF6862"/>
</dbReference>
<dbReference type="InterPro" id="IPR011050">
    <property type="entry name" value="Pectin_lyase_fold/virulence"/>
</dbReference>
<feature type="region of interest" description="Disordered" evidence="6">
    <location>
        <begin position="2271"/>
        <end position="2302"/>
    </location>
</feature>
<dbReference type="CDD" id="cd20686">
    <property type="entry name" value="CdiA-CT_Ec-like"/>
    <property type="match status" value="1"/>
</dbReference>
<feature type="region of interest" description="Disordered" evidence="6">
    <location>
        <begin position="1817"/>
        <end position="1839"/>
    </location>
</feature>
<feature type="region of interest" description="Disordered" evidence="6">
    <location>
        <begin position="2838"/>
        <end position="2864"/>
    </location>
</feature>
<feature type="compositionally biased region" description="Polar residues" evidence="6">
    <location>
        <begin position="2838"/>
        <end position="2855"/>
    </location>
</feature>
<dbReference type="Pfam" id="PF13018">
    <property type="entry name" value="ESPR"/>
    <property type="match status" value="1"/>
</dbReference>
<feature type="region of interest" description="Disordered" evidence="6">
    <location>
        <begin position="1163"/>
        <end position="1196"/>
    </location>
</feature>
<reference evidence="8" key="1">
    <citation type="submission" date="2018-11" db="EMBL/GenBank/DDBJ databases">
        <title>FDA dAtabase for Regulatory Grade micrObial Sequences (FDA-ARGOS): Supporting development and validation of Infectious Disease Dx tests.</title>
        <authorList>
            <person name="Bliska J."/>
            <person name="Cleland M.-M."/>
            <person name="Tallon L."/>
            <person name="Sadzewicz L."/>
            <person name="Zhao X."/>
            <person name="Vavikolanu K."/>
            <person name="Mehta A."/>
            <person name="Aluvathingal J."/>
            <person name="Nadendla S."/>
            <person name="Yan Y."/>
            <person name="Sichtig H."/>
        </authorList>
    </citation>
    <scope>NUCLEOTIDE SEQUENCE [LARGE SCALE GENOMIC DNA]</scope>
    <source>
        <strain evidence="8">FDAARGOS_581</strain>
    </source>
</reference>
<dbReference type="Pfam" id="PF13332">
    <property type="entry name" value="Fil_haemagg_2"/>
    <property type="match status" value="3"/>
</dbReference>
<dbReference type="InterPro" id="IPR010069">
    <property type="entry name" value="CdiA_FHA1_rpt"/>
</dbReference>
<name>A0ABM7AGU4_YERPU</name>
<evidence type="ECO:0000259" key="7">
    <source>
        <dbReference type="SMART" id="SM00912"/>
    </source>
</evidence>
<dbReference type="InterPro" id="IPR008638">
    <property type="entry name" value="FhaB/CdiA-like_TPS"/>
</dbReference>
<dbReference type="Proteomes" id="UP000268669">
    <property type="component" value="Chromosome"/>
</dbReference>
<accession>A0ABM7AGU4</accession>
<evidence type="ECO:0000256" key="3">
    <source>
        <dbReference type="ARBA" id="ARBA00022913"/>
    </source>
</evidence>
<dbReference type="Pfam" id="PF05594">
    <property type="entry name" value="Fil_haemagg"/>
    <property type="match status" value="12"/>
</dbReference>
<proteinExistence type="inferred from homology"/>
<dbReference type="SUPFAM" id="SSF51126">
    <property type="entry name" value="Pectin lyase-like"/>
    <property type="match status" value="1"/>
</dbReference>
<dbReference type="EMBL" id="CP033713">
    <property type="protein sequence ID" value="AYW91800.1"/>
    <property type="molecule type" value="Genomic_DNA"/>
</dbReference>
<evidence type="ECO:0000256" key="2">
    <source>
        <dbReference type="ARBA" id="ARBA00022656"/>
    </source>
</evidence>
<dbReference type="InterPro" id="IPR012334">
    <property type="entry name" value="Pectin_lyas_fold"/>
</dbReference>
<dbReference type="InterPro" id="IPR025157">
    <property type="entry name" value="Hemagglutinin_rpt"/>
</dbReference>
<evidence type="ECO:0000313" key="8">
    <source>
        <dbReference type="EMBL" id="AYW91800.1"/>
    </source>
</evidence>
<dbReference type="InterPro" id="IPR024973">
    <property type="entry name" value="ESPR"/>
</dbReference>
<evidence type="ECO:0000256" key="6">
    <source>
        <dbReference type="SAM" id="MobiDB-lite"/>
    </source>
</evidence>
<comment type="similarity">
    <text evidence="5">In the N-terminal section; belongs to the CdiA toxin family.</text>
</comment>
<dbReference type="RefSeq" id="WP_123784382.1">
    <property type="nucleotide sequence ID" value="NZ_CP033713.1"/>
</dbReference>
<organism evidence="8 9">
    <name type="scientific">Yersinia pseudotuberculosis</name>
    <dbReference type="NCBI Taxonomy" id="633"/>
    <lineage>
        <taxon>Bacteria</taxon>
        <taxon>Pseudomonadati</taxon>
        <taxon>Pseudomonadota</taxon>
        <taxon>Gammaproteobacteria</taxon>
        <taxon>Enterobacterales</taxon>
        <taxon>Yersiniaceae</taxon>
        <taxon>Yersinia</taxon>
    </lineage>
</organism>
<dbReference type="Gene3D" id="2.160.20.10">
    <property type="entry name" value="Single-stranded right-handed beta-helix, Pectin lyase-like"/>
    <property type="match status" value="1"/>
</dbReference>
<dbReference type="InterPro" id="IPR008619">
    <property type="entry name" value="Filamentous_hemagglutn_rpt"/>
</dbReference>
<keyword evidence="2" id="KW-0800">Toxin</keyword>
<dbReference type="InterPro" id="IPR006914">
    <property type="entry name" value="VENN_dom"/>
</dbReference>
<evidence type="ECO:0000313" key="9">
    <source>
        <dbReference type="Proteomes" id="UP000268669"/>
    </source>
</evidence>
<protein>
    <submittedName>
        <fullName evidence="8">Filamentous hemagglutinin N-terminal domain-containing protein</fullName>
    </submittedName>
</protein>
<evidence type="ECO:0000256" key="5">
    <source>
        <dbReference type="ARBA" id="ARBA00024043"/>
    </source>
</evidence>
<sequence>MNKNLYRIVFNQARGMLMVVADIAASGRAASSPSSGVGHTQRRRVSALSPLSFRLLIALGCISLSAQAAIVADGSAPGNQQPTIISSANGTPQVNIQTPSSGGVSRNAYRQFDVDNRGVILNNGRGVNQTQIAGLVDGNPWLARGEASVILNEVNSRDPSQLNGYIEVAGRKAQVVIANPAGITCEGCGFINANRATLTTGQAQLNNGQLTGYDVERGEIVIQGKGLDSRGQDHTDLIARSVKVNAGIWANELNITTGRNQVDAAHQNINTNAADGRPRPAVAVDVANLGGMYAGKIRLIGTETGVGVHNAGEIGASAGDIVITADGMLVNRGQISSAQQLAVNTPSGIENSGVLYGKGNTQLTTAGKLSNSGTVAAAGDTLIRAAEVNSSRNSVLGAGIKSDNSAITRGTLDIKARGQLTAQGKNISGTAQTFNANRIDLSGSQTQSGDLTFTTEGGDIDLTGANLFANRRLSVSTPSLLRTDKANLFAEQIALDAQALANVGGVITQTGLTDFNLNLPGYIDNRDGSLLTRGNFLLQAERLTSNSQSLLGAGIQSDGKLAPRGDLNVTTRHALIAQGKTLAAGTLALSGSRLDLTDSLTQAKDMRLTATEGDIALTGATVMAANTLFADTRQILRSDKAYLTADQINLTADSLSNVEGRVVQKGSGDFRLDLPGYLDNRGGVLLTKGNLALQAERLTSNSQSLLGAGIQADGSKASKGDLQVNTTQALIAQGQNVAAGAMTLSGSRIDLTGSQTHASNITITARDGDVTTREATLITPGTLSMTAVANPEQTLNNRGGKLHADNIQLNLAKLENSNGEIAAATDLWLRLQSDFIHQAGARLTAGRDLLFNSRGALINQYKLEAGRDMQLTALSIRNTSADRNTNADNSSLLAGRGLSLSTDSLFNRGAIYTTGVGQFTVNGNTENIGEIYTEQQLTFTATGNLANRGVMQTRGDMQLSAQGDFNNSGMLYSAGDQMRLSIAGNLTNEGKLHAANGEIRLLTEGDLDNRGSLYGAGNSDITTQGDAVNTGSVYTQGALQWLTKGSVRNSASIAALGDLQLRANDLLSDNQSLMAAGLKADGSRSDSGNLAVSTEQALIAQGQNIAAGSLALVGSQIDLTGSQTQANAISLTAKSGDITLTSAVIKAATQLLVTQLAATRSSFIPPSSIPPSSTRSSSTRSSSTQASSTQASASPSALLRTDKASLIADQLTFDVQALSNLGGVIAQTGATDFNLNLPGYLDNRGGTILSKGNVAIQAQGLDSDSGSLLGAGVQSDGKLTNAGDLAVTVRQDLIAHGQSLAAGAMTLTGSGVDLTGSQTQAREITITANKGDVSTQHANILSLGSLAINAGANAGQTLNNQGGALQANNIALNLGQLDNRTGKIAASQDLVLGLQSDFNILADSTLQAGRDFSFTTHGALTNDGQLLAGRKLSTRSNSLLNNGNIRAVQADLRASGALTNRGEILTRGGLSTDANTLFNSGTLIGATATLNARERITNSGPNALIGATDKNGTLALLAPVIENSDTVTRTDTAPTTTLLGMGKVILAGGQDNSGNYSSAAQVLNLSGLIESGNDLLVYAKTLTNRRQILTATTDFIVGDTVTGAAYWTAENPDIPGGRYTQPHAGGPMNSDYIGTNYTSTVAYNRIDQISPEAQLLAGGNLTPQVGTLENNWSKVSAQGVIDLTGVTLQQDDWGSQQRLVEQTTSSGEYRYRTYKGKLWGIAWGPEMKLRPNNQYASSITAKTLTGSGTVINNTVINNGAAPGAIVAPRDRDSTGKNIAVEFNGISLTLPRSGLYQLKTDKGDYAPGPEAALSLANISPPSSLDATGQRGVPPPSDDLNRTSLVTPDRAVSGGYLVETHPAFASLNNWKGSDLYLQQLSSDPSVIHKRLGDNAYEQRLLRDQVLALTGRTVASDYRSEQAQFEQLFAAGVQYSKAFNLAPGTRLSAEQMATLTGNIVLMENRDVAGQTVLVPVVYLAGVKPGDLRANGALIAAENISLTEVQGFANAGAISATNNLQISMAKDITLNNRGGLLQAGNHLQLSTLNSDIDLTSARLNATDLQLDSGRDVILRTASEQYSSGNGAVQRTQTILGPLASLNISNNAVITAQRDFIQQGAGINIGKDLQVNTGGDWLLSTVQRSDQISAQYGGGSATSGSLRHLGSEVKVGGALSANVDNLTAVGARVNAGTIDVRAQNITLSAATDSLSVTGGSSSKRHTSSVNLYDETLLGSQLNATGDINLQTANDITLSASAVQTDGALKLAAGGDVTLTSQTEQHDEQRNHTGTKKGLVSSTTARSEEGRSQTLAVGSMLSAGSIDVSSQNIAVAGSSVVADKDIRLRAQENLTVSTAQQSESGSQLFEQKKSGLMSTGGIGVFIGTSRQKTTDQTQTVSHIGSTVGSLTGNVRLEAGNQLTLHGSDVVAGKDLALTGADVAISAAENSRSQQYTAESKQSGLTVALSGPVGSAVNTAVTTAKAAREENTGRLAGLQGVKAALSGVQAVQAGQLVQAQGGGVTEMVGVSVSLGSQKSSSQQQQEQTQVSGSALTAGNNLSIKATGGGNAANSGDILIAGSQLKAGGDTRLDAARDVQLLGAANRQKTDGSNSSRGGSVGVSVGGSGLSVFANANKGQGNERGDGTFWTETTVDSGGMFSLRSGRDTALTGAQVSAETVKADVGRNLTLQSQQDRDNYDAKQSRASGGISVPVAGGGAAVNLSMSRDRLSSQYDSVQAQTGIFAGSGGVDIRVGEHTQLDGAVIASTAAADKNTLDTGTLGFSDIKNKAVFTVEHQGGSLSTGGPVGSDLLSNLGGMVLAGLGNGGYAEGTTQAAVSEGTITVRDTENQQQNVDDLSRDTGNANGSIGPIFDKEKEQNRLKEVQLIGEIGGQALDIASTQGKIIATHAANDKMKAVKPEDIVAAEKQWEKAHPGKAATAEDINQQIYQTAYNQAFNASGFGTGGPVQRGMQAATAAVQGLAGGNMGAALTGASAPYLAGVIKQSTGDNPAANTMAHAVLGAVTAYASGNHALAGAAGAATAELMAPTIISALGWDKNTLTEGQKQAVSALSTLAAGLAGGLTGDSTADALAGGQAGKNAVENNALSATDEKKRQDAKWSLPYLEGDKKAQAEKLISDLNAKDKAFDAALKSACQGLSSVACQGIRQELAAMGKSYDEQMDGQYIGTMASVYQEGAGKVDSLIWQYATEDVKAQKAKDIQTIASNWGVSVETASTLYTGMAITHTTAAIGGAVYGMYGVKGETVPVVKGSTVYPEGMSFRIDQPAHLSAVDGFTQKSGISGGHNANAFYDAIKQYNVKIVSETPTGVKGITEVKYQIPTKDRSGNLTGEYKATPETKTVYDPNIFTDQKILDLGQQAAVKGYKDAMASKSGQASATVDGVSFRIYVDKTTGTVRNFHPN</sequence>
<feature type="domain" description="Filamentous haemagglutinin FhaB/tRNA nuclease CdiA-like TPS" evidence="7">
    <location>
        <begin position="88"/>
        <end position="208"/>
    </location>
</feature>
<dbReference type="Pfam" id="PF21726">
    <property type="entry name" value="DUF6862"/>
    <property type="match status" value="1"/>
</dbReference>
<gene>
    <name evidence="8" type="ORF">EGX47_11070</name>
</gene>
<dbReference type="NCBIfam" id="TIGR01901">
    <property type="entry name" value="adhes_NPXG"/>
    <property type="match status" value="1"/>
</dbReference>
<dbReference type="SMART" id="SM00912">
    <property type="entry name" value="Haemagg_act"/>
    <property type="match status" value="1"/>
</dbReference>
<keyword evidence="4" id="KW-0843">Virulence</keyword>
<evidence type="ECO:0000256" key="1">
    <source>
        <dbReference type="ARBA" id="ARBA00004219"/>
    </source>
</evidence>
<dbReference type="Pfam" id="PF05860">
    <property type="entry name" value="TPS"/>
    <property type="match status" value="1"/>
</dbReference>
<dbReference type="NCBIfam" id="TIGR01731">
    <property type="entry name" value="fil_hemag_20aa"/>
    <property type="match status" value="13"/>
</dbReference>
<evidence type="ECO:0000256" key="4">
    <source>
        <dbReference type="ARBA" id="ARBA00023026"/>
    </source>
</evidence>
<comment type="subcellular location">
    <subcellularLocation>
        <location evidence="1">Target cell</location>
        <location evidence="1">Target cell cytoplasm</location>
    </subcellularLocation>
</comment>
<keyword evidence="3" id="KW-1266">Target cell cytoplasm</keyword>
<dbReference type="Pfam" id="PF04829">
    <property type="entry name" value="PT-VENN"/>
    <property type="match status" value="1"/>
</dbReference>